<evidence type="ECO:0000313" key="3">
    <source>
        <dbReference type="Proteomes" id="UP000620139"/>
    </source>
</evidence>
<keyword evidence="1" id="KW-0732">Signal</keyword>
<evidence type="ECO:0000256" key="1">
    <source>
        <dbReference type="SAM" id="SignalP"/>
    </source>
</evidence>
<comment type="caution">
    <text evidence="2">The sequence shown here is derived from an EMBL/GenBank/DDBJ whole genome shotgun (WGS) entry which is preliminary data.</text>
</comment>
<proteinExistence type="predicted"/>
<keyword evidence="3" id="KW-1185">Reference proteome</keyword>
<protein>
    <recommendedName>
        <fullName evidence="4">SH3 domain-containing protein</fullName>
    </recommendedName>
</protein>
<name>A0A931ISQ9_9BURK</name>
<dbReference type="RefSeq" id="WP_198099606.1">
    <property type="nucleotide sequence ID" value="NZ_JAEDAL010000001.1"/>
</dbReference>
<reference evidence="2" key="1">
    <citation type="submission" date="2020-12" db="EMBL/GenBank/DDBJ databases">
        <title>The genome sequence of Inhella sp. 4Y17.</title>
        <authorList>
            <person name="Liu Y."/>
        </authorList>
    </citation>
    <scope>NUCLEOTIDE SEQUENCE</scope>
    <source>
        <strain evidence="2">4Y10</strain>
    </source>
</reference>
<evidence type="ECO:0000313" key="2">
    <source>
        <dbReference type="EMBL" id="MBH9552022.1"/>
    </source>
</evidence>
<accession>A0A931ISQ9</accession>
<dbReference type="AlphaFoldDB" id="A0A931ISQ9"/>
<feature type="chain" id="PRO_5038056430" description="SH3 domain-containing protein" evidence="1">
    <location>
        <begin position="34"/>
        <end position="507"/>
    </location>
</feature>
<dbReference type="EMBL" id="JAEDAL010000001">
    <property type="protein sequence ID" value="MBH9552022.1"/>
    <property type="molecule type" value="Genomic_DNA"/>
</dbReference>
<feature type="signal peptide" evidence="1">
    <location>
        <begin position="1"/>
        <end position="33"/>
    </location>
</feature>
<organism evidence="2 3">
    <name type="scientific">Inhella gelatinilytica</name>
    <dbReference type="NCBI Taxonomy" id="2795030"/>
    <lineage>
        <taxon>Bacteria</taxon>
        <taxon>Pseudomonadati</taxon>
        <taxon>Pseudomonadota</taxon>
        <taxon>Betaproteobacteria</taxon>
        <taxon>Burkholderiales</taxon>
        <taxon>Sphaerotilaceae</taxon>
        <taxon>Inhella</taxon>
    </lineage>
</organism>
<gene>
    <name evidence="2" type="ORF">I7X43_04080</name>
</gene>
<sequence>MRSLTNVKEATHVLSLMAVALLSALSLTHSAPAATPTAAPLPTALVVQDATALRAAPREAAPLHAQLARGAALELRGAQGDWWQVWDHAAERGGFVRAATLLPLPNGAAALEGLRAQLQLVRQQPGAEGLGLGLAAALIERADGDWLASSAGAEVLDTLGELQARLAERANRPAGTPAQQSQLAAQLELARRYGWAPQALAQPDGSQRLCAQPEADRQLLGLKAASPTQRAHAALRLTEGDCVEATLLPSARLQHDTWRVEVLAQVEASALPPHVRNRLLLRRASVQASLAFARRADTAATQAAAEQAWAAWMALVPAALSEDDSAAQREAALRIAPLRWALQPEPAEGLSWGALRLRRVAGEAGLAGQQCVALQTAQGERLRRCTQGRFWLNSVRRSPDGQSLVMAVQPLEGWTELWRIQVADGSVQVLPPAAAQPGLGVAEWAGWSGSQLLVAREAWAEGRALRRFEVLGADLLQPLRWSPEAQLLGAFQRGADPAWKAGSPLAR</sequence>
<dbReference type="Proteomes" id="UP000620139">
    <property type="component" value="Unassembled WGS sequence"/>
</dbReference>
<evidence type="ECO:0008006" key="4">
    <source>
        <dbReference type="Google" id="ProtNLM"/>
    </source>
</evidence>